<dbReference type="Proteomes" id="UP000316541">
    <property type="component" value="Unassembled WGS sequence"/>
</dbReference>
<evidence type="ECO:0000256" key="3">
    <source>
        <dbReference type="ARBA" id="ARBA00022475"/>
    </source>
</evidence>
<proteinExistence type="inferred from homology"/>
<feature type="transmembrane region" description="Helical" evidence="7">
    <location>
        <begin position="837"/>
        <end position="857"/>
    </location>
</feature>
<keyword evidence="5 7" id="KW-1133">Transmembrane helix</keyword>
<evidence type="ECO:0000313" key="9">
    <source>
        <dbReference type="EMBL" id="TQS20681.1"/>
    </source>
</evidence>
<dbReference type="RefSeq" id="WP_142619347.1">
    <property type="nucleotide sequence ID" value="NZ_VIRM01000015.1"/>
</dbReference>
<evidence type="ECO:0000256" key="7">
    <source>
        <dbReference type="SAM" id="Phobius"/>
    </source>
</evidence>
<feature type="transmembrane region" description="Helical" evidence="7">
    <location>
        <begin position="267"/>
        <end position="290"/>
    </location>
</feature>
<keyword evidence="4 7" id="KW-0812">Transmembrane</keyword>
<sequence length="874" mass="90309">MGNPLWLIARRTFTEGWLRLTATLLAALGSIALIAGSLQFALRAQEAVAGSDASEYVRADVLVQGGTVDPDDPYAPPDGRVRLDRLTSRPDVAAAAGDAMVTVTAMRPDGQAITAAAEGRTLLRPWVSDPRLNPYLLEAGRAPAADDEVAVVRHLSRAGELRVGDTMTLTLPHQTRQVRIAGIVSVQGRGAVAAGDLVLAPPETVRRAAMLPEGSWQSVWVKAAPGVSADRLRGDLARDPGGTATARTAASVRQAQAAAAAGEGASVAGVVGMLASVAIFVGLFVVANTFGTLVRQRTRRLALLGAIGATPRQVGRLIRLEALLLGAIASVGGVAAGFPVSELIIRLFARDGFDVSASDAQYGWVALALPAAAGIVVTQAAAWRAAYRAAGVSPVQALRSSVAEPRERRWPRLLSASVIIAGACFWYMVAVAVRAGEPPGPDRTFAVALMNLFGSLLTVTGLAVLTPFFVGPLGGLVGRVGTLVSGETGRLARATITRSPRRVSSAASSLMLGVALLASVVLVTMSVQDRFREAGRQVMAAEHAIASTARTAEGAPAPLSRDVAAKVTGAHGVSRAVVLTRTEVTLVSPEPDAAGLEEPGTAGSDEAAEPFRFLVSGVEPAGLRDVLRLGGRPPALGAGQIALSSAVMKERGLRRGQDLVVRGAQGRVTLTVAGAYHDPSHLFADQALVAPATMDLLDANAATVAVLVRGGSAETLARAVAGVPGVRVLGRDAYVEAASQSLTRALRATHSFVGMALLLALFGMATTVSMSVAERRREFGLLGAVGATARQIRSIVRWEAATVVALGTILGLVIVMGTLELLHLTSGSSYLRPAPQWWLFPLVAVGAAVATLATSTLPARRAASVPVLEAARAE</sequence>
<feature type="transmembrane region" description="Helical" evidence="7">
    <location>
        <begin position="20"/>
        <end position="42"/>
    </location>
</feature>
<evidence type="ECO:0000256" key="2">
    <source>
        <dbReference type="ARBA" id="ARBA00005236"/>
    </source>
</evidence>
<feature type="domain" description="ABC3 transporter permease C-terminal" evidence="8">
    <location>
        <begin position="273"/>
        <end position="394"/>
    </location>
</feature>
<dbReference type="PANTHER" id="PTHR30489:SF0">
    <property type="entry name" value="LIPOPROTEIN-RELEASING SYSTEM TRANSMEMBRANE PROTEIN LOLE"/>
    <property type="match status" value="1"/>
</dbReference>
<dbReference type="InterPro" id="IPR051447">
    <property type="entry name" value="Lipoprotein-release_system"/>
</dbReference>
<dbReference type="Pfam" id="PF02687">
    <property type="entry name" value="FtsX"/>
    <property type="match status" value="2"/>
</dbReference>
<dbReference type="EMBL" id="VIRM01000015">
    <property type="protein sequence ID" value="TQS20681.1"/>
    <property type="molecule type" value="Genomic_DNA"/>
</dbReference>
<protein>
    <submittedName>
        <fullName evidence="9">ABC transporter permease</fullName>
    </submittedName>
</protein>
<feature type="transmembrane region" description="Helical" evidence="7">
    <location>
        <begin position="752"/>
        <end position="773"/>
    </location>
</feature>
<evidence type="ECO:0000313" key="10">
    <source>
        <dbReference type="Proteomes" id="UP000316541"/>
    </source>
</evidence>
<organism evidence="9 10">
    <name type="scientific">Microbispora hainanensis</name>
    <dbReference type="NCBI Taxonomy" id="568844"/>
    <lineage>
        <taxon>Bacteria</taxon>
        <taxon>Bacillati</taxon>
        <taxon>Actinomycetota</taxon>
        <taxon>Actinomycetes</taxon>
        <taxon>Streptosporangiales</taxon>
        <taxon>Streptosporangiaceae</taxon>
        <taxon>Microbispora</taxon>
    </lineage>
</organism>
<feature type="transmembrane region" description="Helical" evidence="7">
    <location>
        <begin position="445"/>
        <end position="470"/>
    </location>
</feature>
<dbReference type="GO" id="GO:0044874">
    <property type="term" value="P:lipoprotein localization to outer membrane"/>
    <property type="evidence" value="ECO:0007669"/>
    <property type="project" value="TreeGrafter"/>
</dbReference>
<feature type="transmembrane region" description="Helical" evidence="7">
    <location>
        <begin position="794"/>
        <end position="817"/>
    </location>
</feature>
<evidence type="ECO:0000256" key="5">
    <source>
        <dbReference type="ARBA" id="ARBA00022989"/>
    </source>
</evidence>
<evidence type="ECO:0000259" key="8">
    <source>
        <dbReference type="Pfam" id="PF02687"/>
    </source>
</evidence>
<comment type="subcellular location">
    <subcellularLocation>
        <location evidence="1">Cell membrane</location>
        <topology evidence="1">Multi-pass membrane protein</topology>
    </subcellularLocation>
</comment>
<feature type="transmembrane region" description="Helical" evidence="7">
    <location>
        <begin position="506"/>
        <end position="527"/>
    </location>
</feature>
<reference evidence="9 10" key="1">
    <citation type="submission" date="2019-07" db="EMBL/GenBank/DDBJ databases">
        <title>Microbispora hainanensis DSM 45428.</title>
        <authorList>
            <person name="Thawai C."/>
        </authorList>
    </citation>
    <scope>NUCLEOTIDE SEQUENCE [LARGE SCALE GENOMIC DNA]</scope>
    <source>
        <strain evidence="9 10">DSM 45428</strain>
    </source>
</reference>
<gene>
    <name evidence="9" type="ORF">FLX08_14430</name>
</gene>
<feature type="domain" description="ABC3 transporter permease C-terminal" evidence="8">
    <location>
        <begin position="752"/>
        <end position="865"/>
    </location>
</feature>
<evidence type="ECO:0000256" key="1">
    <source>
        <dbReference type="ARBA" id="ARBA00004651"/>
    </source>
</evidence>
<name>A0A544YV77_9ACTN</name>
<accession>A0A544YV77</accession>
<keyword evidence="3" id="KW-1003">Cell membrane</keyword>
<dbReference type="InterPro" id="IPR003838">
    <property type="entry name" value="ABC3_permease_C"/>
</dbReference>
<evidence type="ECO:0000256" key="4">
    <source>
        <dbReference type="ARBA" id="ARBA00022692"/>
    </source>
</evidence>
<feature type="transmembrane region" description="Helical" evidence="7">
    <location>
        <begin position="413"/>
        <end position="433"/>
    </location>
</feature>
<comment type="similarity">
    <text evidence="2">Belongs to the ABC-4 integral membrane protein family. LolC/E subfamily.</text>
</comment>
<dbReference type="PANTHER" id="PTHR30489">
    <property type="entry name" value="LIPOPROTEIN-RELEASING SYSTEM TRANSMEMBRANE PROTEIN LOLE"/>
    <property type="match status" value="1"/>
</dbReference>
<feature type="transmembrane region" description="Helical" evidence="7">
    <location>
        <begin position="361"/>
        <end position="383"/>
    </location>
</feature>
<evidence type="ECO:0000256" key="6">
    <source>
        <dbReference type="ARBA" id="ARBA00023136"/>
    </source>
</evidence>
<dbReference type="AlphaFoldDB" id="A0A544YV77"/>
<dbReference type="GO" id="GO:0098797">
    <property type="term" value="C:plasma membrane protein complex"/>
    <property type="evidence" value="ECO:0007669"/>
    <property type="project" value="TreeGrafter"/>
</dbReference>
<feature type="transmembrane region" description="Helical" evidence="7">
    <location>
        <begin position="322"/>
        <end position="349"/>
    </location>
</feature>
<comment type="caution">
    <text evidence="9">The sequence shown here is derived from an EMBL/GenBank/DDBJ whole genome shotgun (WGS) entry which is preliminary data.</text>
</comment>
<keyword evidence="6 7" id="KW-0472">Membrane</keyword>